<proteinExistence type="predicted"/>
<keyword evidence="1" id="KW-1133">Transmembrane helix</keyword>
<keyword evidence="1" id="KW-0472">Membrane</keyword>
<reference evidence="2" key="1">
    <citation type="submission" date="2018-05" db="EMBL/GenBank/DDBJ databases">
        <authorList>
            <person name="Lanie J.A."/>
            <person name="Ng W.-L."/>
            <person name="Kazmierczak K.M."/>
            <person name="Andrzejewski T.M."/>
            <person name="Davidsen T.M."/>
            <person name="Wayne K.J."/>
            <person name="Tettelin H."/>
            <person name="Glass J.I."/>
            <person name="Rusch D."/>
            <person name="Podicherti R."/>
            <person name="Tsui H.-C.T."/>
            <person name="Winkler M.E."/>
        </authorList>
    </citation>
    <scope>NUCLEOTIDE SEQUENCE</scope>
</reference>
<evidence type="ECO:0000313" key="2">
    <source>
        <dbReference type="EMBL" id="SVA88723.1"/>
    </source>
</evidence>
<accession>A0A381ZIZ1</accession>
<name>A0A381ZIZ1_9ZZZZ</name>
<sequence>MEKLTKIFLILIAIYLAFQTVSLLFFYERFPAALRTTNFSLEEMHIYSART</sequence>
<gene>
    <name evidence="2" type="ORF">METZ01_LOCUS141577</name>
</gene>
<dbReference type="EMBL" id="UINC01021348">
    <property type="protein sequence ID" value="SVA88723.1"/>
    <property type="molecule type" value="Genomic_DNA"/>
</dbReference>
<feature type="transmembrane region" description="Helical" evidence="1">
    <location>
        <begin position="7"/>
        <end position="27"/>
    </location>
</feature>
<organism evidence="2">
    <name type="scientific">marine metagenome</name>
    <dbReference type="NCBI Taxonomy" id="408172"/>
    <lineage>
        <taxon>unclassified sequences</taxon>
        <taxon>metagenomes</taxon>
        <taxon>ecological metagenomes</taxon>
    </lineage>
</organism>
<evidence type="ECO:0000256" key="1">
    <source>
        <dbReference type="SAM" id="Phobius"/>
    </source>
</evidence>
<keyword evidence="1" id="KW-0812">Transmembrane</keyword>
<dbReference type="AlphaFoldDB" id="A0A381ZIZ1"/>
<protein>
    <submittedName>
        <fullName evidence="2">Uncharacterized protein</fullName>
    </submittedName>
</protein>
<feature type="non-terminal residue" evidence="2">
    <location>
        <position position="51"/>
    </location>
</feature>